<proteinExistence type="predicted"/>
<name>A0A516IS04_9SPHN</name>
<gene>
    <name evidence="2" type="ORF">FMM02_06765</name>
</gene>
<keyword evidence="3" id="KW-1185">Reference proteome</keyword>
<dbReference type="AlphaFoldDB" id="A0A516IS04"/>
<dbReference type="Pfam" id="PF07238">
    <property type="entry name" value="PilZ"/>
    <property type="match status" value="1"/>
</dbReference>
<organism evidence="2 3">
    <name type="scientific">Sphingomonas xanthus</name>
    <dbReference type="NCBI Taxonomy" id="2594473"/>
    <lineage>
        <taxon>Bacteria</taxon>
        <taxon>Pseudomonadati</taxon>
        <taxon>Pseudomonadota</taxon>
        <taxon>Alphaproteobacteria</taxon>
        <taxon>Sphingomonadales</taxon>
        <taxon>Sphingomonadaceae</taxon>
        <taxon>Sphingomonas</taxon>
    </lineage>
</organism>
<reference evidence="2 3" key="1">
    <citation type="submission" date="2019-07" db="EMBL/GenBank/DDBJ databases">
        <title>Sphingomonas AE3 Genome sequencing and assembly.</title>
        <authorList>
            <person name="Kim H."/>
        </authorList>
    </citation>
    <scope>NUCLEOTIDE SEQUENCE [LARGE SCALE GENOMIC DNA]</scope>
    <source>
        <strain evidence="2 3">AE3</strain>
    </source>
</reference>
<dbReference type="InterPro" id="IPR009875">
    <property type="entry name" value="PilZ_domain"/>
</dbReference>
<dbReference type="GO" id="GO:0035438">
    <property type="term" value="F:cyclic-di-GMP binding"/>
    <property type="evidence" value="ECO:0007669"/>
    <property type="project" value="InterPro"/>
</dbReference>
<dbReference type="KEGG" id="sxa:FMM02_06765"/>
<evidence type="ECO:0000313" key="3">
    <source>
        <dbReference type="Proteomes" id="UP000321857"/>
    </source>
</evidence>
<dbReference type="Gene3D" id="2.40.10.220">
    <property type="entry name" value="predicted glycosyltransferase like domains"/>
    <property type="match status" value="1"/>
</dbReference>
<feature type="domain" description="PilZ" evidence="1">
    <location>
        <begin position="35"/>
        <end position="109"/>
    </location>
</feature>
<dbReference type="Proteomes" id="UP000321857">
    <property type="component" value="Chromosome"/>
</dbReference>
<protein>
    <submittedName>
        <fullName evidence="2">PilZ domain-containing protein</fullName>
    </submittedName>
</protein>
<evidence type="ECO:0000313" key="2">
    <source>
        <dbReference type="EMBL" id="QDP19685.1"/>
    </source>
</evidence>
<dbReference type="SUPFAM" id="SSF141371">
    <property type="entry name" value="PilZ domain-like"/>
    <property type="match status" value="1"/>
</dbReference>
<evidence type="ECO:0000259" key="1">
    <source>
        <dbReference type="Pfam" id="PF07238"/>
    </source>
</evidence>
<dbReference type="OrthoDB" id="7391081at2"/>
<accession>A0A516IS04</accession>
<dbReference type="EMBL" id="CP041659">
    <property type="protein sequence ID" value="QDP19685.1"/>
    <property type="molecule type" value="Genomic_DNA"/>
</dbReference>
<sequence>MTESPVTIRSEKVMSSRFQLHGDMIPRSVKRMFDQRNEERTEFASRTGALTLRGRTRVVNIVNLSASGAMISFAGDAHIGETVTLQHLDRVRRTGQVRWLRDGRMGISFAGPLE</sequence>